<evidence type="ECO:0000256" key="2">
    <source>
        <dbReference type="ARBA" id="ARBA00007353"/>
    </source>
</evidence>
<evidence type="ECO:0000256" key="4">
    <source>
        <dbReference type="ARBA" id="ARBA00022723"/>
    </source>
</evidence>
<evidence type="ECO:0000256" key="9">
    <source>
        <dbReference type="ARBA" id="ARBA00049893"/>
    </source>
</evidence>
<dbReference type="GO" id="GO:0005507">
    <property type="term" value="F:copper ion binding"/>
    <property type="evidence" value="ECO:0007669"/>
    <property type="project" value="TreeGrafter"/>
</dbReference>
<reference evidence="11" key="1">
    <citation type="journal article" date="2011" name="Environ. Microbiol.">
        <title>Time-series analyses of Monterey Bay coastal microbial picoplankton using a 'genome proxy' microarray.</title>
        <authorList>
            <person name="Rich V.I."/>
            <person name="Pham V.D."/>
            <person name="Eppley J."/>
            <person name="Shi Y."/>
            <person name="DeLong E.F."/>
        </authorList>
    </citation>
    <scope>NUCLEOTIDE SEQUENCE</scope>
</reference>
<evidence type="ECO:0000256" key="8">
    <source>
        <dbReference type="ARBA" id="ARBA00048968"/>
    </source>
</evidence>
<proteinExistence type="inferred from homology"/>
<dbReference type="NCBIfam" id="TIGR00726">
    <property type="entry name" value="peptidoglycan editing factor PgeF"/>
    <property type="match status" value="1"/>
</dbReference>
<comment type="catalytic activity">
    <reaction evidence="7">
        <text>adenosine + H2O + H(+) = inosine + NH4(+)</text>
        <dbReference type="Rhea" id="RHEA:24408"/>
        <dbReference type="ChEBI" id="CHEBI:15377"/>
        <dbReference type="ChEBI" id="CHEBI:15378"/>
        <dbReference type="ChEBI" id="CHEBI:16335"/>
        <dbReference type="ChEBI" id="CHEBI:17596"/>
        <dbReference type="ChEBI" id="CHEBI:28938"/>
        <dbReference type="EC" id="3.5.4.4"/>
    </reaction>
    <physiologicalReaction direction="left-to-right" evidence="7">
        <dbReference type="Rhea" id="RHEA:24409"/>
    </physiologicalReaction>
</comment>
<evidence type="ECO:0000256" key="6">
    <source>
        <dbReference type="ARBA" id="ARBA00022833"/>
    </source>
</evidence>
<evidence type="ECO:0000256" key="10">
    <source>
        <dbReference type="RuleBase" id="RU361274"/>
    </source>
</evidence>
<protein>
    <recommendedName>
        <fullName evidence="10">Purine nucleoside phosphorylase</fullName>
    </recommendedName>
</protein>
<organism evidence="11">
    <name type="scientific">uncultured Fidelibacterota bacterium HF0500_01L02</name>
    <dbReference type="NCBI Taxonomy" id="710790"/>
    <lineage>
        <taxon>Bacteria</taxon>
        <taxon>Pseudomonadati</taxon>
        <taxon>Fidelibacterota</taxon>
        <taxon>environmental samples</taxon>
    </lineage>
</organism>
<comment type="catalytic activity">
    <reaction evidence="9">
        <text>S-methyl-5'-thioadenosine + phosphate = 5-(methylsulfanyl)-alpha-D-ribose 1-phosphate + adenine</text>
        <dbReference type="Rhea" id="RHEA:11852"/>
        <dbReference type="ChEBI" id="CHEBI:16708"/>
        <dbReference type="ChEBI" id="CHEBI:17509"/>
        <dbReference type="ChEBI" id="CHEBI:43474"/>
        <dbReference type="ChEBI" id="CHEBI:58533"/>
        <dbReference type="EC" id="2.4.2.28"/>
    </reaction>
    <physiologicalReaction direction="left-to-right" evidence="9">
        <dbReference type="Rhea" id="RHEA:11853"/>
    </physiologicalReaction>
</comment>
<keyword evidence="3" id="KW-0808">Transferase</keyword>
<dbReference type="GO" id="GO:0017061">
    <property type="term" value="F:S-methyl-5-thioadenosine phosphorylase activity"/>
    <property type="evidence" value="ECO:0007669"/>
    <property type="project" value="UniProtKB-EC"/>
</dbReference>
<evidence type="ECO:0000256" key="1">
    <source>
        <dbReference type="ARBA" id="ARBA00000553"/>
    </source>
</evidence>
<comment type="similarity">
    <text evidence="2 10">Belongs to the purine nucleoside phosphorylase YfiH/LACC1 family.</text>
</comment>
<evidence type="ECO:0000256" key="3">
    <source>
        <dbReference type="ARBA" id="ARBA00022679"/>
    </source>
</evidence>
<dbReference type="PANTHER" id="PTHR30616">
    <property type="entry name" value="UNCHARACTERIZED PROTEIN YFIH"/>
    <property type="match status" value="1"/>
</dbReference>
<dbReference type="Pfam" id="PF02578">
    <property type="entry name" value="Cu-oxidase_4"/>
    <property type="match status" value="1"/>
</dbReference>
<keyword evidence="5" id="KW-0378">Hydrolase</keyword>
<dbReference type="PANTHER" id="PTHR30616:SF2">
    <property type="entry name" value="PURINE NUCLEOSIDE PHOSPHORYLASE LACC1"/>
    <property type="match status" value="1"/>
</dbReference>
<name>E0XY11_9BACT</name>
<dbReference type="InterPro" id="IPR038371">
    <property type="entry name" value="Cu_polyphenol_OxRdtase_sf"/>
</dbReference>
<dbReference type="InterPro" id="IPR003730">
    <property type="entry name" value="Cu_polyphenol_OxRdtase"/>
</dbReference>
<dbReference type="EMBL" id="GU474916">
    <property type="protein sequence ID" value="ADI19302.1"/>
    <property type="molecule type" value="Genomic_DNA"/>
</dbReference>
<accession>E0XY11</accession>
<dbReference type="Gene3D" id="3.60.140.10">
    <property type="entry name" value="CNF1/YfiH-like putative cysteine hydrolases"/>
    <property type="match status" value="1"/>
</dbReference>
<keyword evidence="6" id="KW-0862">Zinc</keyword>
<evidence type="ECO:0000313" key="11">
    <source>
        <dbReference type="EMBL" id="ADI19302.1"/>
    </source>
</evidence>
<comment type="catalytic activity">
    <reaction evidence="8">
        <text>adenosine + phosphate = alpha-D-ribose 1-phosphate + adenine</text>
        <dbReference type="Rhea" id="RHEA:27642"/>
        <dbReference type="ChEBI" id="CHEBI:16335"/>
        <dbReference type="ChEBI" id="CHEBI:16708"/>
        <dbReference type="ChEBI" id="CHEBI:43474"/>
        <dbReference type="ChEBI" id="CHEBI:57720"/>
        <dbReference type="EC" id="2.4.2.1"/>
    </reaction>
    <physiologicalReaction direction="left-to-right" evidence="8">
        <dbReference type="Rhea" id="RHEA:27643"/>
    </physiologicalReaction>
</comment>
<evidence type="ECO:0000256" key="5">
    <source>
        <dbReference type="ARBA" id="ARBA00022801"/>
    </source>
</evidence>
<dbReference type="CDD" id="cd16833">
    <property type="entry name" value="YfiH"/>
    <property type="match status" value="1"/>
</dbReference>
<sequence length="229" mass="25838">MNYIDYSDHFGVDGFNAFISYRDQDYANLTNRKVFTTNLGFDVNELVIPNQVHSKRVKMVDSACLLKETDGVISNVKNVVLSIQVADCIPLFLFNPISHQFGMIHSGWRGTAQCIGPNAIHIMETYGDNAKDVMAIIGPSIGQCCFEVGPEVTAQFDRTYSIKGKNDRMMLDLKNIVKDQMLANGLLEKNILVDNQCTCCEKEYFFSYRRDGQETGRMVAISGWRQSSF</sequence>
<comment type="catalytic activity">
    <reaction evidence="1">
        <text>inosine + phosphate = alpha-D-ribose 1-phosphate + hypoxanthine</text>
        <dbReference type="Rhea" id="RHEA:27646"/>
        <dbReference type="ChEBI" id="CHEBI:17368"/>
        <dbReference type="ChEBI" id="CHEBI:17596"/>
        <dbReference type="ChEBI" id="CHEBI:43474"/>
        <dbReference type="ChEBI" id="CHEBI:57720"/>
        <dbReference type="EC" id="2.4.2.1"/>
    </reaction>
    <physiologicalReaction direction="left-to-right" evidence="1">
        <dbReference type="Rhea" id="RHEA:27647"/>
    </physiologicalReaction>
</comment>
<keyword evidence="4" id="KW-0479">Metal-binding</keyword>
<dbReference type="InterPro" id="IPR011324">
    <property type="entry name" value="Cytotoxic_necrot_fac-like_cat"/>
</dbReference>
<dbReference type="GO" id="GO:0016787">
    <property type="term" value="F:hydrolase activity"/>
    <property type="evidence" value="ECO:0007669"/>
    <property type="project" value="UniProtKB-KW"/>
</dbReference>
<evidence type="ECO:0000256" key="7">
    <source>
        <dbReference type="ARBA" id="ARBA00047989"/>
    </source>
</evidence>
<dbReference type="AlphaFoldDB" id="E0XY11"/>
<dbReference type="SUPFAM" id="SSF64438">
    <property type="entry name" value="CNF1/YfiH-like putative cysteine hydrolases"/>
    <property type="match status" value="1"/>
</dbReference>